<dbReference type="Proteomes" id="UP000603904">
    <property type="component" value="Unassembled WGS sequence"/>
</dbReference>
<protein>
    <submittedName>
        <fullName evidence="2">Uncharacterized protein</fullName>
    </submittedName>
</protein>
<sequence length="91" mass="9555">MPEGAVPEADGEPPPPHAASESDRTVAADASTASSRVWSMVVVLFLSAAVRAICPAQLGAAYLDISYQDNLKMGSEMRGQAWARHSRASIA</sequence>
<comment type="caution">
    <text evidence="2">The sequence shown here is derived from an EMBL/GenBank/DDBJ whole genome shotgun (WGS) entry which is preliminary data.</text>
</comment>
<evidence type="ECO:0000313" key="2">
    <source>
        <dbReference type="EMBL" id="GIH37326.1"/>
    </source>
</evidence>
<name>A0ABQ4FRB0_9ACTN</name>
<reference evidence="2 3" key="1">
    <citation type="submission" date="2021-01" db="EMBL/GenBank/DDBJ databases">
        <title>Whole genome shotgun sequence of Microbispora corallina NBRC 16416.</title>
        <authorList>
            <person name="Komaki H."/>
            <person name="Tamura T."/>
        </authorList>
    </citation>
    <scope>NUCLEOTIDE SEQUENCE [LARGE SCALE GENOMIC DNA]</scope>
    <source>
        <strain evidence="2 3">NBRC 16416</strain>
    </source>
</reference>
<keyword evidence="3" id="KW-1185">Reference proteome</keyword>
<organism evidence="2 3">
    <name type="scientific">Microbispora corallina</name>
    <dbReference type="NCBI Taxonomy" id="83302"/>
    <lineage>
        <taxon>Bacteria</taxon>
        <taxon>Bacillati</taxon>
        <taxon>Actinomycetota</taxon>
        <taxon>Actinomycetes</taxon>
        <taxon>Streptosporangiales</taxon>
        <taxon>Streptosporangiaceae</taxon>
        <taxon>Microbispora</taxon>
    </lineage>
</organism>
<dbReference type="EMBL" id="BOOC01000001">
    <property type="protein sequence ID" value="GIH37326.1"/>
    <property type="molecule type" value="Genomic_DNA"/>
</dbReference>
<accession>A0ABQ4FRB0</accession>
<evidence type="ECO:0000256" key="1">
    <source>
        <dbReference type="SAM" id="MobiDB-lite"/>
    </source>
</evidence>
<proteinExistence type="predicted"/>
<gene>
    <name evidence="2" type="ORF">Mco01_03260</name>
</gene>
<feature type="region of interest" description="Disordered" evidence="1">
    <location>
        <begin position="1"/>
        <end position="28"/>
    </location>
</feature>
<evidence type="ECO:0000313" key="3">
    <source>
        <dbReference type="Proteomes" id="UP000603904"/>
    </source>
</evidence>